<keyword evidence="1" id="KW-0812">Transmembrane</keyword>
<keyword evidence="1" id="KW-0472">Membrane</keyword>
<dbReference type="Proteomes" id="UP000386847">
    <property type="component" value="Chromosome"/>
</dbReference>
<organism evidence="2 3">
    <name type="scientific">Raineyella fluvialis</name>
    <dbReference type="NCBI Taxonomy" id="2662261"/>
    <lineage>
        <taxon>Bacteria</taxon>
        <taxon>Bacillati</taxon>
        <taxon>Actinomycetota</taxon>
        <taxon>Actinomycetes</taxon>
        <taxon>Propionibacteriales</taxon>
        <taxon>Propionibacteriaceae</taxon>
        <taxon>Raineyella</taxon>
    </lineage>
</organism>
<dbReference type="AlphaFoldDB" id="A0A5Q2F8G6"/>
<name>A0A5Q2F8G6_9ACTN</name>
<protein>
    <recommendedName>
        <fullName evidence="4">DUF4153 domain-containing protein</fullName>
    </recommendedName>
</protein>
<feature type="transmembrane region" description="Helical" evidence="1">
    <location>
        <begin position="217"/>
        <end position="240"/>
    </location>
</feature>
<feature type="transmembrane region" description="Helical" evidence="1">
    <location>
        <begin position="382"/>
        <end position="402"/>
    </location>
</feature>
<feature type="transmembrane region" description="Helical" evidence="1">
    <location>
        <begin position="281"/>
        <end position="303"/>
    </location>
</feature>
<accession>A0A5Q2F8G6</accession>
<feature type="transmembrane region" description="Helical" evidence="1">
    <location>
        <begin position="179"/>
        <end position="197"/>
    </location>
</feature>
<feature type="transmembrane region" description="Helical" evidence="1">
    <location>
        <begin position="91"/>
        <end position="112"/>
    </location>
</feature>
<feature type="transmembrane region" description="Helical" evidence="1">
    <location>
        <begin position="422"/>
        <end position="443"/>
    </location>
</feature>
<feature type="transmembrane region" description="Helical" evidence="1">
    <location>
        <begin position="349"/>
        <end position="370"/>
    </location>
</feature>
<reference evidence="2 3" key="1">
    <citation type="submission" date="2019-10" db="EMBL/GenBank/DDBJ databases">
        <title>Genomic analysis of Raineyella sp. CBA3103.</title>
        <authorList>
            <person name="Roh S.W."/>
        </authorList>
    </citation>
    <scope>NUCLEOTIDE SEQUENCE [LARGE SCALE GENOMIC DNA]</scope>
    <source>
        <strain evidence="2 3">CBA3103</strain>
    </source>
</reference>
<feature type="transmembrane region" description="Helical" evidence="1">
    <location>
        <begin position="315"/>
        <end position="334"/>
    </location>
</feature>
<evidence type="ECO:0008006" key="4">
    <source>
        <dbReference type="Google" id="ProtNLM"/>
    </source>
</evidence>
<feature type="transmembrane region" description="Helical" evidence="1">
    <location>
        <begin position="119"/>
        <end position="139"/>
    </location>
</feature>
<gene>
    <name evidence="2" type="ORF">Rai3103_03950</name>
</gene>
<evidence type="ECO:0000313" key="2">
    <source>
        <dbReference type="EMBL" id="QGF22958.1"/>
    </source>
</evidence>
<feature type="transmembrane region" description="Helical" evidence="1">
    <location>
        <begin position="145"/>
        <end position="167"/>
    </location>
</feature>
<keyword evidence="1" id="KW-1133">Transmembrane helix</keyword>
<sequence>MPVEPPTPHLEAWRSYLHARAGVSDADADALTGQLVDVVGQLGQAGLSADEAFLVAVKRLGGRDARIRGFGRELPGLLWEGTGPGSRRSGAAVAVGFAVLAGLAVRVPFLVASAPPGSAPGAATAAVLGVAVVLGAYLAVVRRRFVPGVVATGLGIVVLLGLVQALYPFAPRGQTQTLFLLHLPIVLWLVLGAVYLGPGWRAPERWIEVVRFTGESIIHFVLIALGGGVLLGLANGMFRVAGIEAMTVLDSWVLPLGVGGAVVIAAWLVEAGKSVTGSLAAVLTRIFTPLFTVFLLAFLVAVLWTGQSLRADRDLLILMDVLLAVVLGLVVFSLSSRPSAAAPDWTDRWRLVLLVSALAVDVLVLLAIGARIAEWGASPNRLAAAGENVVLAINLSGAAWLQLGFLRGKRSFTSLVGWQCRYLPVLGVWAAVVAVGFGPLFGYL</sequence>
<dbReference type="EMBL" id="CP045725">
    <property type="protein sequence ID" value="QGF22958.1"/>
    <property type="molecule type" value="Genomic_DNA"/>
</dbReference>
<keyword evidence="3" id="KW-1185">Reference proteome</keyword>
<feature type="transmembrane region" description="Helical" evidence="1">
    <location>
        <begin position="252"/>
        <end position="269"/>
    </location>
</feature>
<proteinExistence type="predicted"/>
<evidence type="ECO:0000313" key="3">
    <source>
        <dbReference type="Proteomes" id="UP000386847"/>
    </source>
</evidence>
<dbReference type="RefSeq" id="WP_153571485.1">
    <property type="nucleotide sequence ID" value="NZ_CP045725.1"/>
</dbReference>
<evidence type="ECO:0000256" key="1">
    <source>
        <dbReference type="SAM" id="Phobius"/>
    </source>
</evidence>
<dbReference type="KEGG" id="rain:Rai3103_03950"/>